<dbReference type="SUPFAM" id="SSF50630">
    <property type="entry name" value="Acid proteases"/>
    <property type="match status" value="1"/>
</dbReference>
<dbReference type="InterPro" id="IPR033121">
    <property type="entry name" value="PEPTIDASE_A1"/>
</dbReference>
<feature type="domain" description="Peptidase A1" evidence="5">
    <location>
        <begin position="55"/>
        <end position="387"/>
    </location>
</feature>
<evidence type="ECO:0000313" key="7">
    <source>
        <dbReference type="Proteomes" id="UP000076727"/>
    </source>
</evidence>
<name>A0A165NR45_9APHY</name>
<organism evidence="6 7">
    <name type="scientific">Daedalea quercina L-15889</name>
    <dbReference type="NCBI Taxonomy" id="1314783"/>
    <lineage>
        <taxon>Eukaryota</taxon>
        <taxon>Fungi</taxon>
        <taxon>Dikarya</taxon>
        <taxon>Basidiomycota</taxon>
        <taxon>Agaricomycotina</taxon>
        <taxon>Agaricomycetes</taxon>
        <taxon>Polyporales</taxon>
        <taxon>Fomitopsis</taxon>
    </lineage>
</organism>
<evidence type="ECO:0000256" key="2">
    <source>
        <dbReference type="PIRSR" id="PIRSR601461-1"/>
    </source>
</evidence>
<accession>A0A165NR45</accession>
<evidence type="ECO:0000313" key="6">
    <source>
        <dbReference type="EMBL" id="KZT67267.1"/>
    </source>
</evidence>
<dbReference type="EMBL" id="KV429078">
    <property type="protein sequence ID" value="KZT67267.1"/>
    <property type="molecule type" value="Genomic_DNA"/>
</dbReference>
<dbReference type="PANTHER" id="PTHR47966">
    <property type="entry name" value="BETA-SITE APP-CLEAVING ENZYME, ISOFORM A-RELATED"/>
    <property type="match status" value="1"/>
</dbReference>
<feature type="transmembrane region" description="Helical" evidence="3">
    <location>
        <begin position="433"/>
        <end position="456"/>
    </location>
</feature>
<dbReference type="PROSITE" id="PS51767">
    <property type="entry name" value="PEPTIDASE_A1"/>
    <property type="match status" value="1"/>
</dbReference>
<keyword evidence="3" id="KW-0812">Transmembrane</keyword>
<dbReference type="Pfam" id="PF00026">
    <property type="entry name" value="Asp"/>
    <property type="match status" value="1"/>
</dbReference>
<protein>
    <submittedName>
        <fullName evidence="6">Acid protease</fullName>
    </submittedName>
</protein>
<proteinExistence type="inferred from homology"/>
<evidence type="ECO:0000256" key="3">
    <source>
        <dbReference type="SAM" id="Phobius"/>
    </source>
</evidence>
<dbReference type="PRINTS" id="PR00792">
    <property type="entry name" value="PEPSIN"/>
</dbReference>
<keyword evidence="7" id="KW-1185">Reference proteome</keyword>
<sequence length="497" mass="53712">MRHFSIPLLLSFLALPTELVGAIRFDVQGRRSRHLQRRASVTGTSGLTDSSDIQYYVNITLGGQDFQVEIDTGSADLYVAGNVTSSEDTGKSGGVTYAVGAVEGEIRTATMDFLGYTVENQAFLQITANGDNETAGTGLIGLGPHTGSNIQATLGNGTGDPPLDRIFQQNTSTPNYLTVLLGRSDDKYDDVPGNITIGETLSGYGNVTSQPKLNVTELKLTEETAQHWQTLLDEDGIIGPDGNVVDVTTVVSSTSNDKQLTVVFDTGYSLPQVPSDVAQAFYQSVPGAQYVDDVASLAGPAWQIPCEYEINVTFKFGGVSYPINPLDTSLDLGAKDSSGNSICYGGFQPIDAAKSDLYDMIFGMAFLRNVYMLINYGDFVDNTTSRADPYVQLLSISNDSASLHSDFVSIRGSASWDPSSESTTDWVKDNLKWIIPLSVAGGLLLLGLTIGAVSMYRRRRATRYHPLSDPAPQEAHDLHLMRQGNVPTYANPWDSRY</sequence>
<evidence type="ECO:0000259" key="5">
    <source>
        <dbReference type="PROSITE" id="PS51767"/>
    </source>
</evidence>
<dbReference type="Gene3D" id="2.40.70.10">
    <property type="entry name" value="Acid Proteases"/>
    <property type="match status" value="2"/>
</dbReference>
<dbReference type="InterPro" id="IPR034164">
    <property type="entry name" value="Pepsin-like_dom"/>
</dbReference>
<dbReference type="PANTHER" id="PTHR47966:SF51">
    <property type="entry name" value="BETA-SITE APP-CLEAVING ENZYME, ISOFORM A-RELATED"/>
    <property type="match status" value="1"/>
</dbReference>
<feature type="active site" evidence="2">
    <location>
        <position position="265"/>
    </location>
</feature>
<dbReference type="InterPro" id="IPR001461">
    <property type="entry name" value="Aspartic_peptidase_A1"/>
</dbReference>
<keyword evidence="6" id="KW-0378">Hydrolase</keyword>
<dbReference type="GO" id="GO:0004190">
    <property type="term" value="F:aspartic-type endopeptidase activity"/>
    <property type="evidence" value="ECO:0007669"/>
    <property type="project" value="InterPro"/>
</dbReference>
<gene>
    <name evidence="6" type="ORF">DAEQUDRAFT_694371</name>
</gene>
<dbReference type="OrthoDB" id="15189at2759"/>
<dbReference type="STRING" id="1314783.A0A165NR45"/>
<evidence type="ECO:0000256" key="4">
    <source>
        <dbReference type="SAM" id="SignalP"/>
    </source>
</evidence>
<keyword evidence="6" id="KW-0645">Protease</keyword>
<comment type="similarity">
    <text evidence="1">Belongs to the peptidase A1 family.</text>
</comment>
<keyword evidence="3" id="KW-1133">Transmembrane helix</keyword>
<keyword evidence="4" id="KW-0732">Signal</keyword>
<dbReference type="Proteomes" id="UP000076727">
    <property type="component" value="Unassembled WGS sequence"/>
</dbReference>
<dbReference type="CDD" id="cd05471">
    <property type="entry name" value="pepsin_like"/>
    <property type="match status" value="1"/>
</dbReference>
<feature type="active site" evidence="2">
    <location>
        <position position="71"/>
    </location>
</feature>
<keyword evidence="3" id="KW-0472">Membrane</keyword>
<feature type="chain" id="PRO_5007863356" evidence="4">
    <location>
        <begin position="23"/>
        <end position="497"/>
    </location>
</feature>
<feature type="signal peptide" evidence="4">
    <location>
        <begin position="1"/>
        <end position="22"/>
    </location>
</feature>
<evidence type="ECO:0000256" key="1">
    <source>
        <dbReference type="ARBA" id="ARBA00007447"/>
    </source>
</evidence>
<dbReference type="InterPro" id="IPR021109">
    <property type="entry name" value="Peptidase_aspartic_dom_sf"/>
</dbReference>
<reference evidence="6 7" key="1">
    <citation type="journal article" date="2016" name="Mol. Biol. Evol.">
        <title>Comparative Genomics of Early-Diverging Mushroom-Forming Fungi Provides Insights into the Origins of Lignocellulose Decay Capabilities.</title>
        <authorList>
            <person name="Nagy L.G."/>
            <person name="Riley R."/>
            <person name="Tritt A."/>
            <person name="Adam C."/>
            <person name="Daum C."/>
            <person name="Floudas D."/>
            <person name="Sun H."/>
            <person name="Yadav J.S."/>
            <person name="Pangilinan J."/>
            <person name="Larsson K.H."/>
            <person name="Matsuura K."/>
            <person name="Barry K."/>
            <person name="Labutti K."/>
            <person name="Kuo R."/>
            <person name="Ohm R.A."/>
            <person name="Bhattacharya S.S."/>
            <person name="Shirouzu T."/>
            <person name="Yoshinaga Y."/>
            <person name="Martin F.M."/>
            <person name="Grigoriev I.V."/>
            <person name="Hibbett D.S."/>
        </authorList>
    </citation>
    <scope>NUCLEOTIDE SEQUENCE [LARGE SCALE GENOMIC DNA]</scope>
    <source>
        <strain evidence="6 7">L-15889</strain>
    </source>
</reference>
<dbReference type="AlphaFoldDB" id="A0A165NR45"/>
<dbReference type="GO" id="GO:0006508">
    <property type="term" value="P:proteolysis"/>
    <property type="evidence" value="ECO:0007669"/>
    <property type="project" value="UniProtKB-KW"/>
</dbReference>